<sequence>MDWEAESRKRKREVLLLGLEDGYGLNMVVPRELDAEKCAPAAVKLRFRFPDVTGAIKVDFLFLRCMCWILFFSGDCFIWWVLIDLESVGLPPKLTELVSFLSRNDQDIIFL</sequence>
<proteinExistence type="predicted"/>
<organism evidence="2 3">
    <name type="scientific">Ensete ventricosum</name>
    <name type="common">Abyssinian banana</name>
    <name type="synonym">Musa ensete</name>
    <dbReference type="NCBI Taxonomy" id="4639"/>
    <lineage>
        <taxon>Eukaryota</taxon>
        <taxon>Viridiplantae</taxon>
        <taxon>Streptophyta</taxon>
        <taxon>Embryophyta</taxon>
        <taxon>Tracheophyta</taxon>
        <taxon>Spermatophyta</taxon>
        <taxon>Magnoliopsida</taxon>
        <taxon>Liliopsida</taxon>
        <taxon>Zingiberales</taxon>
        <taxon>Musaceae</taxon>
        <taxon>Ensete</taxon>
    </lineage>
</organism>
<evidence type="ECO:0000313" key="3">
    <source>
        <dbReference type="Proteomes" id="UP000287651"/>
    </source>
</evidence>
<evidence type="ECO:0000256" key="1">
    <source>
        <dbReference type="SAM" id="Phobius"/>
    </source>
</evidence>
<dbReference type="AlphaFoldDB" id="A0A426XMP6"/>
<keyword evidence="1" id="KW-0812">Transmembrane</keyword>
<accession>A0A426XMP6</accession>
<gene>
    <name evidence="2" type="ORF">B296_00047499</name>
</gene>
<keyword evidence="1" id="KW-1133">Transmembrane helix</keyword>
<protein>
    <submittedName>
        <fullName evidence="2">Uncharacterized protein</fullName>
    </submittedName>
</protein>
<dbReference type="EMBL" id="AMZH03019168">
    <property type="protein sequence ID" value="RRT40712.1"/>
    <property type="molecule type" value="Genomic_DNA"/>
</dbReference>
<reference evidence="2 3" key="1">
    <citation type="journal article" date="2014" name="Agronomy (Basel)">
        <title>A Draft Genome Sequence for Ensete ventricosum, the Drought-Tolerant Tree Against Hunger.</title>
        <authorList>
            <person name="Harrison J."/>
            <person name="Moore K.A."/>
            <person name="Paszkiewicz K."/>
            <person name="Jones T."/>
            <person name="Grant M."/>
            <person name="Ambacheew D."/>
            <person name="Muzemil S."/>
            <person name="Studholme D.J."/>
        </authorList>
    </citation>
    <scope>NUCLEOTIDE SEQUENCE [LARGE SCALE GENOMIC DNA]</scope>
</reference>
<comment type="caution">
    <text evidence="2">The sequence shown here is derived from an EMBL/GenBank/DDBJ whole genome shotgun (WGS) entry which is preliminary data.</text>
</comment>
<feature type="transmembrane region" description="Helical" evidence="1">
    <location>
        <begin position="61"/>
        <end position="82"/>
    </location>
</feature>
<keyword evidence="1" id="KW-0472">Membrane</keyword>
<dbReference type="Proteomes" id="UP000287651">
    <property type="component" value="Unassembled WGS sequence"/>
</dbReference>
<name>A0A426XMP6_ENSVE</name>
<evidence type="ECO:0000313" key="2">
    <source>
        <dbReference type="EMBL" id="RRT40712.1"/>
    </source>
</evidence>